<dbReference type="GO" id="GO:0008408">
    <property type="term" value="F:3'-5' exonuclease activity"/>
    <property type="evidence" value="ECO:0007669"/>
    <property type="project" value="TreeGrafter"/>
</dbReference>
<reference evidence="5 6" key="1">
    <citation type="submission" date="2015-03" db="EMBL/GenBank/DDBJ databases">
        <title>Complete genome sequence of Muricauda lutaonensis CC-HSB-11T, isolated from a coastal hot spring.</title>
        <authorList>
            <person name="Kim K.M."/>
        </authorList>
    </citation>
    <scope>NUCLEOTIDE SEQUENCE [LARGE SCALE GENOMIC DNA]</scope>
    <source>
        <strain evidence="5 6">CC-HSB-11</strain>
    </source>
</reference>
<dbReference type="CDD" id="cd06127">
    <property type="entry name" value="DEDDh"/>
    <property type="match status" value="1"/>
</dbReference>
<dbReference type="KEGG" id="mlt:VC82_2558"/>
<dbReference type="GO" id="GO:0006260">
    <property type="term" value="P:DNA replication"/>
    <property type="evidence" value="ECO:0007669"/>
    <property type="project" value="InterPro"/>
</dbReference>
<dbReference type="InterPro" id="IPR013520">
    <property type="entry name" value="Ribonucl_H"/>
</dbReference>
<keyword evidence="3 5" id="KW-0269">Exonuclease</keyword>
<gene>
    <name evidence="5" type="ORF">VC82_2558</name>
</gene>
<evidence type="ECO:0000256" key="3">
    <source>
        <dbReference type="ARBA" id="ARBA00022839"/>
    </source>
</evidence>
<dbReference type="PANTHER" id="PTHR30231:SF4">
    <property type="entry name" value="PROTEIN NEN2"/>
    <property type="match status" value="1"/>
</dbReference>
<dbReference type="PATRIC" id="fig|516051.4.peg.2623"/>
<keyword evidence="2" id="KW-0378">Hydrolase</keyword>
<dbReference type="Gene3D" id="3.30.420.10">
    <property type="entry name" value="Ribonuclease H-like superfamily/Ribonuclease H"/>
    <property type="match status" value="1"/>
</dbReference>
<keyword evidence="1" id="KW-0540">Nuclease</keyword>
<accession>A0A0D5YUX9</accession>
<dbReference type="InterPro" id="IPR012337">
    <property type="entry name" value="RNaseH-like_sf"/>
</dbReference>
<dbReference type="RefSeq" id="WP_045802698.1">
    <property type="nucleotide sequence ID" value="NZ_CP011071.1"/>
</dbReference>
<dbReference type="InterPro" id="IPR006054">
    <property type="entry name" value="DnaQ"/>
</dbReference>
<dbReference type="GO" id="GO:0003887">
    <property type="term" value="F:DNA-directed DNA polymerase activity"/>
    <property type="evidence" value="ECO:0007669"/>
    <property type="project" value="InterPro"/>
</dbReference>
<dbReference type="GO" id="GO:0005829">
    <property type="term" value="C:cytosol"/>
    <property type="evidence" value="ECO:0007669"/>
    <property type="project" value="TreeGrafter"/>
</dbReference>
<evidence type="ECO:0000259" key="4">
    <source>
        <dbReference type="SMART" id="SM00479"/>
    </source>
</evidence>
<dbReference type="STRING" id="516051.VC82_2558"/>
<dbReference type="Proteomes" id="UP000032726">
    <property type="component" value="Chromosome"/>
</dbReference>
<dbReference type="InterPro" id="IPR036397">
    <property type="entry name" value="RNaseH_sf"/>
</dbReference>
<dbReference type="NCBIfam" id="TIGR00573">
    <property type="entry name" value="dnaq"/>
    <property type="match status" value="1"/>
</dbReference>
<dbReference type="GO" id="GO:0003677">
    <property type="term" value="F:DNA binding"/>
    <property type="evidence" value="ECO:0007669"/>
    <property type="project" value="InterPro"/>
</dbReference>
<keyword evidence="6" id="KW-1185">Reference proteome</keyword>
<dbReference type="EMBL" id="CP011071">
    <property type="protein sequence ID" value="AKA36122.1"/>
    <property type="molecule type" value="Genomic_DNA"/>
</dbReference>
<evidence type="ECO:0000256" key="2">
    <source>
        <dbReference type="ARBA" id="ARBA00022801"/>
    </source>
</evidence>
<feature type="domain" description="Exonuclease" evidence="4">
    <location>
        <begin position="36"/>
        <end position="209"/>
    </location>
</feature>
<dbReference type="AlphaFoldDB" id="A0A0D5YUX9"/>
<sequence>MMQLFKKKETKEHPEFWKAYTACFESDPPKTLEEAVFVVLDTETTGMNPKRHKILSIGLLKLQNMQFRVGDSLEVFIKRKNYKGQNAKVHGILKKEQEKKISEKEAIKLLLSYIKNHIIVGHHVMFDVEMINQMLQRKGLPKLKNKVLDTADLYKRTLLPSPMVYKKQHYTLDDLAQKFSIPMEDRHTALGDAYITAIAFMEIVGILKPEKLSDLFKKPKTSFF</sequence>
<dbReference type="SMART" id="SM00479">
    <property type="entry name" value="EXOIII"/>
    <property type="match status" value="1"/>
</dbReference>
<organism evidence="5 6">
    <name type="scientific">Flagellimonas lutaonensis</name>
    <dbReference type="NCBI Taxonomy" id="516051"/>
    <lineage>
        <taxon>Bacteria</taxon>
        <taxon>Pseudomonadati</taxon>
        <taxon>Bacteroidota</taxon>
        <taxon>Flavobacteriia</taxon>
        <taxon>Flavobacteriales</taxon>
        <taxon>Flavobacteriaceae</taxon>
        <taxon>Flagellimonas</taxon>
    </lineage>
</organism>
<evidence type="ECO:0000313" key="6">
    <source>
        <dbReference type="Proteomes" id="UP000032726"/>
    </source>
</evidence>
<protein>
    <submittedName>
        <fullName evidence="5">Exonuclease RNase T and DNA polymerase III</fullName>
    </submittedName>
</protein>
<dbReference type="HOGENOM" id="CLU_047806_7_0_10"/>
<dbReference type="Pfam" id="PF00929">
    <property type="entry name" value="RNase_T"/>
    <property type="match status" value="1"/>
</dbReference>
<dbReference type="PANTHER" id="PTHR30231">
    <property type="entry name" value="DNA POLYMERASE III SUBUNIT EPSILON"/>
    <property type="match status" value="1"/>
</dbReference>
<dbReference type="SUPFAM" id="SSF53098">
    <property type="entry name" value="Ribonuclease H-like"/>
    <property type="match status" value="1"/>
</dbReference>
<evidence type="ECO:0000313" key="5">
    <source>
        <dbReference type="EMBL" id="AKA36122.1"/>
    </source>
</evidence>
<name>A0A0D5YUX9_9FLAO</name>
<evidence type="ECO:0000256" key="1">
    <source>
        <dbReference type="ARBA" id="ARBA00022722"/>
    </source>
</evidence>
<proteinExistence type="predicted"/>